<dbReference type="Gene3D" id="3.20.20.80">
    <property type="entry name" value="Glycosidases"/>
    <property type="match status" value="1"/>
</dbReference>
<dbReference type="InterPro" id="IPR044077">
    <property type="entry name" value="Amylosucrase"/>
</dbReference>
<dbReference type="InterPro" id="IPR017853">
    <property type="entry name" value="GH"/>
</dbReference>
<protein>
    <submittedName>
        <fullName evidence="2">Amylosucrase</fullName>
    </submittedName>
</protein>
<dbReference type="EMBL" id="FOGU01000004">
    <property type="protein sequence ID" value="SES00132.1"/>
    <property type="molecule type" value="Genomic_DNA"/>
</dbReference>
<proteinExistence type="predicted"/>
<dbReference type="AlphaFoldDB" id="A0A1H9TSS7"/>
<dbReference type="Gene3D" id="2.60.40.1180">
    <property type="entry name" value="Golgi alpha-mannosidase II"/>
    <property type="match status" value="1"/>
</dbReference>
<organism evidence="2 3">
    <name type="scientific">Tranquillimonas rosea</name>
    <dbReference type="NCBI Taxonomy" id="641238"/>
    <lineage>
        <taxon>Bacteria</taxon>
        <taxon>Pseudomonadati</taxon>
        <taxon>Pseudomonadota</taxon>
        <taxon>Alphaproteobacteria</taxon>
        <taxon>Rhodobacterales</taxon>
        <taxon>Roseobacteraceae</taxon>
        <taxon>Tranquillimonas</taxon>
    </lineage>
</organism>
<dbReference type="PANTHER" id="PTHR10357">
    <property type="entry name" value="ALPHA-AMYLASE FAMILY MEMBER"/>
    <property type="match status" value="1"/>
</dbReference>
<reference evidence="2 3" key="1">
    <citation type="submission" date="2016-10" db="EMBL/GenBank/DDBJ databases">
        <authorList>
            <person name="de Groot N.N."/>
        </authorList>
    </citation>
    <scope>NUCLEOTIDE SEQUENCE [LARGE SCALE GENOMIC DNA]</scope>
    <source>
        <strain evidence="2 3">DSM 23042</strain>
    </source>
</reference>
<evidence type="ECO:0000313" key="2">
    <source>
        <dbReference type="EMBL" id="SES00132.1"/>
    </source>
</evidence>
<gene>
    <name evidence="2" type="ORF">SAMN04490244_104352</name>
</gene>
<name>A0A1H9TSS7_9RHOB</name>
<dbReference type="RefSeq" id="WP_092692245.1">
    <property type="nucleotide sequence ID" value="NZ_FOGU01000004.1"/>
</dbReference>
<dbReference type="Pfam" id="PF00128">
    <property type="entry name" value="Alpha-amylase"/>
    <property type="match status" value="1"/>
</dbReference>
<dbReference type="Gene3D" id="3.90.400.10">
    <property type="entry name" value="Oligo-1,6-glucosidase, Domain 2"/>
    <property type="match status" value="1"/>
</dbReference>
<dbReference type="GO" id="GO:0047669">
    <property type="term" value="F:amylosucrase activity"/>
    <property type="evidence" value="ECO:0007669"/>
    <property type="project" value="InterPro"/>
</dbReference>
<accession>A0A1H9TSS7</accession>
<dbReference type="STRING" id="641238.SAMN04490244_104352"/>
<dbReference type="InterPro" id="IPR013780">
    <property type="entry name" value="Glyco_hydro_b"/>
</dbReference>
<dbReference type="InterPro" id="IPR006047">
    <property type="entry name" value="GH13_cat_dom"/>
</dbReference>
<dbReference type="SUPFAM" id="SSF51445">
    <property type="entry name" value="(Trans)glycosidases"/>
    <property type="match status" value="1"/>
</dbReference>
<evidence type="ECO:0000259" key="1">
    <source>
        <dbReference type="SMART" id="SM00642"/>
    </source>
</evidence>
<dbReference type="Gene3D" id="1.10.1740.10">
    <property type="match status" value="1"/>
</dbReference>
<dbReference type="InterPro" id="IPR045857">
    <property type="entry name" value="O16G_dom_2"/>
</dbReference>
<dbReference type="SMART" id="SM00642">
    <property type="entry name" value="Aamy"/>
    <property type="match status" value="1"/>
</dbReference>
<feature type="domain" description="Glycosyl hydrolase family 13 catalytic" evidence="1">
    <location>
        <begin position="96"/>
        <end position="536"/>
    </location>
</feature>
<dbReference type="GO" id="GO:0005975">
    <property type="term" value="P:carbohydrate metabolic process"/>
    <property type="evidence" value="ECO:0007669"/>
    <property type="project" value="InterPro"/>
</dbReference>
<keyword evidence="3" id="KW-1185">Reference proteome</keyword>
<dbReference type="PANTHER" id="PTHR10357:SF213">
    <property type="entry name" value="ALPHA AMYLASE CATALYTIC REGION"/>
    <property type="match status" value="1"/>
</dbReference>
<dbReference type="SUPFAM" id="SSF51011">
    <property type="entry name" value="Glycosyl hydrolase domain"/>
    <property type="match status" value="1"/>
</dbReference>
<evidence type="ECO:0000313" key="3">
    <source>
        <dbReference type="Proteomes" id="UP000198885"/>
    </source>
</evidence>
<sequence length="644" mass="72366">MTSPRTQSDTRKPRKAAVDDDTLFELRWRRAEADLMEPLTRLYGEVTDIAALRDRLRALLWDKWEDRPTDLRALDLSRDLTPGWFLSQDMVGYVFYIDRFAGTLKDVPAKIPYLRDLGVTYAHFMPCLEPRPGDSDGGYAVRDYRAINPALGTMAQFETATRALREAGISPCIDMVLNHTAKEHEWARKAREGDPFYRGFYRIFETDTLPRQYEETLVEVFPNQAPGNFTYYPDMDRWVWTTFNEFQWDLNWENPEVFLAILDVILDLANKGAEVMRLDAVAFMWKRIGTVCQNLPEVHDILQAIVQATRVAAPAMIHKAEAIVGPTDLVPYLGSGRHAGRESNLAYHNNLMVQFWSSLAARDTRLMQHVLATHFPAGVKNATWATYIRCHDDIGWAITEDDTDAVGGMTGPGHRRFLADFYNGSFPGSFARGADFQVNEETGDRRTNGTFASLAGLETALESGAPHQIDLAVNRILMGHALIASFGGMPLIYMGDELGLLNDHGYEDDPFLVGDGRWMQRPPMDWALAQAAETAHEPAGRILAGTRHIMARRKATPQLAGSVPTHVLHLSNRALFAVRRPADDRTLTAIFNFSETPQPLPFEELGLHPHGAYEDCLSQEIVPVAEPGTALPAYGRLWLRPTTP</sequence>
<dbReference type="OrthoDB" id="9805159at2"/>
<dbReference type="Proteomes" id="UP000198885">
    <property type="component" value="Unassembled WGS sequence"/>
</dbReference>
<dbReference type="GO" id="GO:0016798">
    <property type="term" value="F:hydrolase activity, acting on glycosyl bonds"/>
    <property type="evidence" value="ECO:0007669"/>
    <property type="project" value="UniProtKB-KW"/>
</dbReference>
<dbReference type="CDD" id="cd11324">
    <property type="entry name" value="AmyAc_Amylosucrase"/>
    <property type="match status" value="1"/>
</dbReference>